<sequence>MDPRRLRVQNKTPSCKFETPLDDETKNSLINIFSKLTGLNSRQSTRCLEEKDWDLKIALEYFMKLLKLDNIECLTN</sequence>
<proteinExistence type="predicted"/>
<feature type="domain" description="TAP-C" evidence="1">
    <location>
        <begin position="24"/>
        <end position="76"/>
    </location>
</feature>
<dbReference type="GO" id="GO:0051028">
    <property type="term" value="P:mRNA transport"/>
    <property type="evidence" value="ECO:0007669"/>
    <property type="project" value="InterPro"/>
</dbReference>
<dbReference type="AlphaFoldDB" id="A0A9P0X2U1"/>
<dbReference type="Proteomes" id="UP001152562">
    <property type="component" value="Unassembled WGS sequence"/>
</dbReference>
<evidence type="ECO:0000313" key="3">
    <source>
        <dbReference type="Proteomes" id="UP001152562"/>
    </source>
</evidence>
<evidence type="ECO:0000313" key="2">
    <source>
        <dbReference type="EMBL" id="CAH3977143.1"/>
    </source>
</evidence>
<dbReference type="PROSITE" id="PS51281">
    <property type="entry name" value="TAP_C"/>
    <property type="match status" value="1"/>
</dbReference>
<dbReference type="EMBL" id="CALOZG010000002">
    <property type="protein sequence ID" value="CAH3977143.1"/>
    <property type="molecule type" value="Genomic_DNA"/>
</dbReference>
<dbReference type="Pfam" id="PF03943">
    <property type="entry name" value="TAP_C"/>
    <property type="match status" value="1"/>
</dbReference>
<comment type="caution">
    <text evidence="2">The sequence shown here is derived from an EMBL/GenBank/DDBJ whole genome shotgun (WGS) entry which is preliminary data.</text>
</comment>
<dbReference type="SUPFAM" id="SSF46934">
    <property type="entry name" value="UBA-like"/>
    <property type="match status" value="1"/>
</dbReference>
<accession>A0A9P0X2U1</accession>
<organism evidence="2 3">
    <name type="scientific">Pieris brassicae</name>
    <name type="common">White butterfly</name>
    <name type="synonym">Large white butterfly</name>
    <dbReference type="NCBI Taxonomy" id="7116"/>
    <lineage>
        <taxon>Eukaryota</taxon>
        <taxon>Metazoa</taxon>
        <taxon>Ecdysozoa</taxon>
        <taxon>Arthropoda</taxon>
        <taxon>Hexapoda</taxon>
        <taxon>Insecta</taxon>
        <taxon>Pterygota</taxon>
        <taxon>Neoptera</taxon>
        <taxon>Endopterygota</taxon>
        <taxon>Lepidoptera</taxon>
        <taxon>Glossata</taxon>
        <taxon>Ditrysia</taxon>
        <taxon>Papilionoidea</taxon>
        <taxon>Pieridae</taxon>
        <taxon>Pierinae</taxon>
        <taxon>Pieris</taxon>
    </lineage>
</organism>
<protein>
    <recommendedName>
        <fullName evidence="1">TAP-C domain-containing protein</fullName>
    </recommendedName>
</protein>
<reference evidence="2" key="1">
    <citation type="submission" date="2022-05" db="EMBL/GenBank/DDBJ databases">
        <authorList>
            <person name="Okamura Y."/>
        </authorList>
    </citation>
    <scope>NUCLEOTIDE SEQUENCE</scope>
</reference>
<dbReference type="InterPro" id="IPR005637">
    <property type="entry name" value="TAP_C_dom"/>
</dbReference>
<dbReference type="InterPro" id="IPR009060">
    <property type="entry name" value="UBA-like_sf"/>
</dbReference>
<dbReference type="GO" id="GO:0005634">
    <property type="term" value="C:nucleus"/>
    <property type="evidence" value="ECO:0007669"/>
    <property type="project" value="InterPro"/>
</dbReference>
<evidence type="ECO:0000259" key="1">
    <source>
        <dbReference type="PROSITE" id="PS51281"/>
    </source>
</evidence>
<keyword evidence="3" id="KW-1185">Reference proteome</keyword>
<name>A0A9P0X2U1_PIEBR</name>
<gene>
    <name evidence="2" type="ORF">PIBRA_LOCUS1861</name>
</gene>
<dbReference type="Gene3D" id="1.10.8.10">
    <property type="entry name" value="DNA helicase RuvA subunit, C-terminal domain"/>
    <property type="match status" value="1"/>
</dbReference>